<dbReference type="PANTHER" id="PTHR31157:SF1">
    <property type="entry name" value="SCP DOMAIN-CONTAINING PROTEIN"/>
    <property type="match status" value="1"/>
</dbReference>
<sequence length="176" mass="18992">MLRHLVLLIAGPAIGLAVPAPAHATVPVPPAPPAAAPATATVTPTAVAPRTLMSQVVTMTNQRRWANGCRRLLTVDRELVVASVRQSVYMARTGLFSHVWRDGTTFVRRSHLAGYEQPSGENIAWGYRTATEVVEAWMASPRHRANMLNCGAKSIGTGVVYAANGVPYYTQVFGWD</sequence>
<proteinExistence type="predicted"/>
<feature type="signal peptide" evidence="1">
    <location>
        <begin position="1"/>
        <end position="24"/>
    </location>
</feature>
<dbReference type="EMBL" id="JAENHO010000003">
    <property type="protein sequence ID" value="MBL7254607.1"/>
    <property type="molecule type" value="Genomic_DNA"/>
</dbReference>
<dbReference type="RefSeq" id="WP_202991097.1">
    <property type="nucleotide sequence ID" value="NZ_JAENHO010000003.1"/>
</dbReference>
<name>A0ABS1VLF5_9ACTN</name>
<dbReference type="Proteomes" id="UP000598996">
    <property type="component" value="Unassembled WGS sequence"/>
</dbReference>
<dbReference type="SUPFAM" id="SSF55797">
    <property type="entry name" value="PR-1-like"/>
    <property type="match status" value="1"/>
</dbReference>
<evidence type="ECO:0000313" key="4">
    <source>
        <dbReference type="Proteomes" id="UP000598996"/>
    </source>
</evidence>
<comment type="caution">
    <text evidence="3">The sequence shown here is derived from an EMBL/GenBank/DDBJ whole genome shotgun (WGS) entry which is preliminary data.</text>
</comment>
<dbReference type="InterPro" id="IPR035940">
    <property type="entry name" value="CAP_sf"/>
</dbReference>
<evidence type="ECO:0000259" key="2">
    <source>
        <dbReference type="Pfam" id="PF00188"/>
    </source>
</evidence>
<organism evidence="3 4">
    <name type="scientific">Paractinoplanes lichenicola</name>
    <dbReference type="NCBI Taxonomy" id="2802976"/>
    <lineage>
        <taxon>Bacteria</taxon>
        <taxon>Bacillati</taxon>
        <taxon>Actinomycetota</taxon>
        <taxon>Actinomycetes</taxon>
        <taxon>Micromonosporales</taxon>
        <taxon>Micromonosporaceae</taxon>
        <taxon>Paractinoplanes</taxon>
    </lineage>
</organism>
<accession>A0ABS1VLF5</accession>
<gene>
    <name evidence="3" type="ORF">JKJ07_09820</name>
</gene>
<dbReference type="PANTHER" id="PTHR31157">
    <property type="entry name" value="SCP DOMAIN-CONTAINING PROTEIN"/>
    <property type="match status" value="1"/>
</dbReference>
<dbReference type="Gene3D" id="3.40.33.10">
    <property type="entry name" value="CAP"/>
    <property type="match status" value="1"/>
</dbReference>
<dbReference type="InterPro" id="IPR014044">
    <property type="entry name" value="CAP_dom"/>
</dbReference>
<feature type="chain" id="PRO_5047289655" evidence="1">
    <location>
        <begin position="25"/>
        <end position="176"/>
    </location>
</feature>
<protein>
    <submittedName>
        <fullName evidence="3">CAP domain-containing protein</fullName>
    </submittedName>
</protein>
<keyword evidence="4" id="KW-1185">Reference proteome</keyword>
<dbReference type="CDD" id="cd05379">
    <property type="entry name" value="CAP_bacterial"/>
    <property type="match status" value="1"/>
</dbReference>
<evidence type="ECO:0000256" key="1">
    <source>
        <dbReference type="SAM" id="SignalP"/>
    </source>
</evidence>
<evidence type="ECO:0000313" key="3">
    <source>
        <dbReference type="EMBL" id="MBL7254607.1"/>
    </source>
</evidence>
<keyword evidence="1" id="KW-0732">Signal</keyword>
<reference evidence="3 4" key="1">
    <citation type="submission" date="2021-01" db="EMBL/GenBank/DDBJ databases">
        <title>Actinoplanes sp. nov. LDG1-01 isolated from lichen.</title>
        <authorList>
            <person name="Saeng-In P."/>
            <person name="Phongsopitanun W."/>
            <person name="Kanchanasin P."/>
            <person name="Yuki M."/>
            <person name="Kudo T."/>
            <person name="Ohkuma M."/>
            <person name="Tanasupawat S."/>
        </authorList>
    </citation>
    <scope>NUCLEOTIDE SEQUENCE [LARGE SCALE GENOMIC DNA]</scope>
    <source>
        <strain evidence="3 4">LDG1-01</strain>
    </source>
</reference>
<feature type="domain" description="SCP" evidence="2">
    <location>
        <begin position="58"/>
        <end position="173"/>
    </location>
</feature>
<dbReference type="Pfam" id="PF00188">
    <property type="entry name" value="CAP"/>
    <property type="match status" value="1"/>
</dbReference>